<dbReference type="Proteomes" id="UP000716004">
    <property type="component" value="Unassembled WGS sequence"/>
</dbReference>
<feature type="domain" description="Archaeal Type IV pilin N-terminal" evidence="1">
    <location>
        <begin position="19"/>
        <end position="93"/>
    </location>
</feature>
<name>A0A8J8CCE7_9ARCH</name>
<proteinExistence type="predicted"/>
<sequence>MVSMIKSKKSMPLRKRKDSGVSEILGDMMILGITVTLFSTIFLYVNAFPTPNAQTFANFSASLTDNNTQLVITHEGGQPLSSSLTSVVVQINQSTSVYTLNDGLYLTGLNTTTTWKLPRWSTDQTWAINLTGISASSVVGVSIIDKANNFLVWSTVLNGRSVNLKPLIQYAYVSPNPISPGNSIIVYAELYSMPKNPSSINLTANFSLVSSAKNSSVKMTYNSTSGAFSSPLITTSKKNLSIGFSYPITLTLTGPGKYSTNYSLMLDVEQTGPTIVTASINPNPSSPGQPFNITAYVVDSNASAFNPATHKGSITVSPQGPDYITNITKTTEMNSSQYQGIFLLSGKVNGSANFTSFETFKITATDANGNSAFYIVELFLNYFLNPNQYYPSKYLGPTSMSFSDFSWNVSNEPNSYSHGYNISASDVSSPGIYFHVTLENHNASDIIYIDDLSNLYFLFNDIAQNLKEYSAMSFIENNTTYSTLSTSSAIPLYANQSKNVTFGIASATAPPSGHGPFQGIGNGQGKYVPTSQSISFDFILLFGWIYNINTHTTTPYAQTLPFDAIYWY</sequence>
<gene>
    <name evidence="2" type="ORF">J9259_05625</name>
</gene>
<organism evidence="2 3">
    <name type="scientific">Candidatus Sysuiplasma superficiale</name>
    <dbReference type="NCBI Taxonomy" id="2823368"/>
    <lineage>
        <taxon>Archaea</taxon>
        <taxon>Methanobacteriati</taxon>
        <taxon>Thermoplasmatota</taxon>
        <taxon>Thermoplasmata</taxon>
        <taxon>Candidatus Sysuiplasmatales</taxon>
        <taxon>Candidatus Sysuiplasmataceae</taxon>
        <taxon>Candidatus Sysuiplasma</taxon>
    </lineage>
</organism>
<evidence type="ECO:0000313" key="2">
    <source>
        <dbReference type="EMBL" id="MBX8631981.1"/>
    </source>
</evidence>
<evidence type="ECO:0000313" key="3">
    <source>
        <dbReference type="Proteomes" id="UP000716004"/>
    </source>
</evidence>
<protein>
    <submittedName>
        <fullName evidence="2">Type IV pilin N-terminal domain-containing protein</fullName>
    </submittedName>
</protein>
<dbReference type="AlphaFoldDB" id="A0A8J8CCE7"/>
<accession>A0A8J8CCE7</accession>
<dbReference type="Pfam" id="PF07790">
    <property type="entry name" value="Pilin_N"/>
    <property type="match status" value="1"/>
</dbReference>
<comment type="caution">
    <text evidence="2">The sequence shown here is derived from an EMBL/GenBank/DDBJ whole genome shotgun (WGS) entry which is preliminary data.</text>
</comment>
<evidence type="ECO:0000259" key="1">
    <source>
        <dbReference type="Pfam" id="PF07790"/>
    </source>
</evidence>
<dbReference type="EMBL" id="JAGVSJ010000011">
    <property type="protein sequence ID" value="MBX8631981.1"/>
    <property type="molecule type" value="Genomic_DNA"/>
</dbReference>
<dbReference type="InterPro" id="IPR012859">
    <property type="entry name" value="Pilin_N_archaeal"/>
</dbReference>
<reference evidence="2" key="1">
    <citation type="submission" date="2021-04" db="EMBL/GenBank/DDBJ databases">
        <title>Genomic insights into ecological role and evolution of a novel Thermoplasmata order Candidatus Sysuiplasmatales.</title>
        <authorList>
            <person name="Yuan Y."/>
        </authorList>
    </citation>
    <scope>NUCLEOTIDE SEQUENCE</scope>
    <source>
        <strain evidence="2">YP2-bin.285</strain>
    </source>
</reference>